<feature type="transmembrane region" description="Helical" evidence="1">
    <location>
        <begin position="113"/>
        <end position="135"/>
    </location>
</feature>
<dbReference type="EMBL" id="JBGBPQ010000006">
    <property type="protein sequence ID" value="KAL1522429.1"/>
    <property type="molecule type" value="Genomic_DNA"/>
</dbReference>
<proteinExistence type="predicted"/>
<organism evidence="2 3">
    <name type="scientific">Prymnesium parvum</name>
    <name type="common">Toxic golden alga</name>
    <dbReference type="NCBI Taxonomy" id="97485"/>
    <lineage>
        <taxon>Eukaryota</taxon>
        <taxon>Haptista</taxon>
        <taxon>Haptophyta</taxon>
        <taxon>Prymnesiophyceae</taxon>
        <taxon>Prymnesiales</taxon>
        <taxon>Prymnesiaceae</taxon>
        <taxon>Prymnesium</taxon>
    </lineage>
</organism>
<keyword evidence="1" id="KW-0472">Membrane</keyword>
<protein>
    <recommendedName>
        <fullName evidence="4">Calmodulin-lysine N-methyltransferase</fullName>
    </recommendedName>
</protein>
<dbReference type="AlphaFoldDB" id="A0AB34JPB2"/>
<dbReference type="InterPro" id="IPR019410">
    <property type="entry name" value="Methyltransf_16"/>
</dbReference>
<evidence type="ECO:0008006" key="4">
    <source>
        <dbReference type="Google" id="ProtNLM"/>
    </source>
</evidence>
<reference evidence="2 3" key="1">
    <citation type="journal article" date="2024" name="Science">
        <title>Giant polyketide synthase enzymes in the biosynthesis of giant marine polyether toxins.</title>
        <authorList>
            <person name="Fallon T.R."/>
            <person name="Shende V.V."/>
            <person name="Wierzbicki I.H."/>
            <person name="Pendleton A.L."/>
            <person name="Watervoot N.F."/>
            <person name="Auber R.P."/>
            <person name="Gonzalez D.J."/>
            <person name="Wisecaver J.H."/>
            <person name="Moore B.S."/>
        </authorList>
    </citation>
    <scope>NUCLEOTIDE SEQUENCE [LARGE SCALE GENOMIC DNA]</scope>
    <source>
        <strain evidence="2 3">12B1</strain>
    </source>
</reference>
<keyword evidence="1" id="KW-1133">Transmembrane helix</keyword>
<keyword evidence="1" id="KW-0812">Transmembrane</keyword>
<accession>A0AB34JPB2</accession>
<gene>
    <name evidence="2" type="ORF">AB1Y20_017419</name>
</gene>
<dbReference type="PANTHER" id="PTHR14614">
    <property type="entry name" value="HEPATOCELLULAR CARCINOMA-ASSOCIATED ANTIGEN"/>
    <property type="match status" value="1"/>
</dbReference>
<dbReference type="Gene3D" id="3.40.50.150">
    <property type="entry name" value="Vaccinia Virus protein VP39"/>
    <property type="match status" value="1"/>
</dbReference>
<dbReference type="Proteomes" id="UP001515480">
    <property type="component" value="Unassembled WGS sequence"/>
</dbReference>
<dbReference type="SUPFAM" id="SSF53335">
    <property type="entry name" value="S-adenosyl-L-methionine-dependent methyltransferases"/>
    <property type="match status" value="1"/>
</dbReference>
<dbReference type="Pfam" id="PF10294">
    <property type="entry name" value="Methyltransf_16"/>
    <property type="match status" value="1"/>
</dbReference>
<comment type="caution">
    <text evidence="2">The sequence shown here is derived from an EMBL/GenBank/DDBJ whole genome shotgun (WGS) entry which is preliminary data.</text>
</comment>
<dbReference type="InterPro" id="IPR029063">
    <property type="entry name" value="SAM-dependent_MTases_sf"/>
</dbReference>
<evidence type="ECO:0000256" key="1">
    <source>
        <dbReference type="SAM" id="Phobius"/>
    </source>
</evidence>
<sequence length="238" mass="25363">MAMLLLARCCWGPGQIPRGSGLPFVAASARPATQSPVPINFWLLIAGDAPPPPADISLCAACCEHHRARDVAKLTEALAALASRRMSVEVDDGDGRAFLLPGRKQVKVRESSFVVGGLGYSVWNAGIALSIWLAYQPERVRGQRVLELGSGVGLAGISAGLLGAEEVTLTDVANLDILEDNARLNGLEQTVQTVHLDWNVCCDDAFAPAAHGLRTYPLVIGSDVITMNTQLARSLQQW</sequence>
<evidence type="ECO:0000313" key="3">
    <source>
        <dbReference type="Proteomes" id="UP001515480"/>
    </source>
</evidence>
<name>A0AB34JPB2_PRYPA</name>
<evidence type="ECO:0000313" key="2">
    <source>
        <dbReference type="EMBL" id="KAL1522429.1"/>
    </source>
</evidence>
<keyword evidence="3" id="KW-1185">Reference proteome</keyword>